<organism evidence="1 2">
    <name type="scientific">Thermococcus onnurineus (strain NA1)</name>
    <dbReference type="NCBI Taxonomy" id="523850"/>
    <lineage>
        <taxon>Archaea</taxon>
        <taxon>Methanobacteriati</taxon>
        <taxon>Methanobacteriota</taxon>
        <taxon>Thermococci</taxon>
        <taxon>Thermococcales</taxon>
        <taxon>Thermococcaceae</taxon>
        <taxon>Thermococcus</taxon>
    </lineage>
</organism>
<dbReference type="HOGENOM" id="CLU_1811545_0_0_2"/>
<accession>B6YV73</accession>
<reference evidence="1 2" key="1">
    <citation type="journal article" date="2008" name="J. Bacteriol.">
        <title>The complete genome sequence of Thermococcus onnurineus NA1 reveals a mixed heterotrophic and carboxydotrophic metabolism.</title>
        <authorList>
            <person name="Lee H.S."/>
            <person name="Kang S.G."/>
            <person name="Bae S.S."/>
            <person name="Lim J.K."/>
            <person name="Cho Y."/>
            <person name="Kim Y.J."/>
            <person name="Jeon J.H."/>
            <person name="Cha S.S."/>
            <person name="Kwon K.K."/>
            <person name="Kim H.T."/>
            <person name="Park C.J."/>
            <person name="Lee H.W."/>
            <person name="Kim S.I."/>
            <person name="Chun J."/>
            <person name="Colwell R.R."/>
            <person name="Kim S.J."/>
            <person name="Lee J.H."/>
        </authorList>
    </citation>
    <scope>NUCLEOTIDE SEQUENCE [LARGE SCALE GENOMIC DNA]</scope>
    <source>
        <strain evidence="1 2">NA1</strain>
    </source>
</reference>
<proteinExistence type="predicted"/>
<dbReference type="eggNOG" id="arCOG04026">
    <property type="taxonomic scope" value="Archaea"/>
</dbReference>
<dbReference type="PATRIC" id="fig|523850.10.peg.667"/>
<keyword evidence="2" id="KW-1185">Reference proteome</keyword>
<evidence type="ECO:0000313" key="1">
    <source>
        <dbReference type="EMBL" id="ACJ16151.1"/>
    </source>
</evidence>
<dbReference type="OrthoDB" id="95704at2157"/>
<gene>
    <name evidence="1" type="ordered locus">TON_0664</name>
</gene>
<evidence type="ECO:0000313" key="2">
    <source>
        <dbReference type="Proteomes" id="UP000002727"/>
    </source>
</evidence>
<dbReference type="KEGG" id="ton:TON_0664"/>
<sequence>MIVAALVIILVVVRAISGISAPYSTALTVDPESLTSQVEDQESFKVEAWVEDSGDGTYKVYYRIWALEKPLTGAEVQLVCFGPTNNVAGLDPIKHEGTLEPVNYWANYWTPVPREAFPCQVQFTLWKRGLG</sequence>
<protein>
    <submittedName>
        <fullName evidence="1">Uncharacterized protein</fullName>
    </submittedName>
</protein>
<name>B6YV73_THEON</name>
<dbReference type="AlphaFoldDB" id="B6YV73"/>
<dbReference type="EMBL" id="CP000855">
    <property type="protein sequence ID" value="ACJ16151.1"/>
    <property type="molecule type" value="Genomic_DNA"/>
</dbReference>
<dbReference type="Proteomes" id="UP000002727">
    <property type="component" value="Chromosome"/>
</dbReference>
<dbReference type="STRING" id="523850.TON_0664"/>